<dbReference type="PANTHER" id="PTHR38451:SF1">
    <property type="entry name" value="TRNA (ADENINE(22)-N(1))-METHYLTRANSFERASE"/>
    <property type="match status" value="1"/>
</dbReference>
<dbReference type="GO" id="GO:0032259">
    <property type="term" value="P:methylation"/>
    <property type="evidence" value="ECO:0007669"/>
    <property type="project" value="UniProtKB-KW"/>
</dbReference>
<dbReference type="PANTHER" id="PTHR38451">
    <property type="entry name" value="TRNA (ADENINE(22)-N(1))-METHYLTRANSFERASE"/>
    <property type="match status" value="1"/>
</dbReference>
<evidence type="ECO:0000313" key="2">
    <source>
        <dbReference type="Proteomes" id="UP000823927"/>
    </source>
</evidence>
<keyword evidence="1" id="KW-0808">Transferase</keyword>
<dbReference type="Pfam" id="PF12847">
    <property type="entry name" value="Methyltransf_18"/>
    <property type="match status" value="1"/>
</dbReference>
<comment type="caution">
    <text evidence="1">The sequence shown here is derived from an EMBL/GenBank/DDBJ whole genome shotgun (WGS) entry which is preliminary data.</text>
</comment>
<name>A0A9D1JST5_9FIRM</name>
<dbReference type="EMBL" id="DVIT01000060">
    <property type="protein sequence ID" value="HIS48660.1"/>
    <property type="molecule type" value="Genomic_DNA"/>
</dbReference>
<protein>
    <submittedName>
        <fullName evidence="1">SAM-dependent methyltransferase</fullName>
    </submittedName>
</protein>
<evidence type="ECO:0000313" key="1">
    <source>
        <dbReference type="EMBL" id="HIS48660.1"/>
    </source>
</evidence>
<proteinExistence type="predicted"/>
<reference evidence="1" key="2">
    <citation type="journal article" date="2021" name="PeerJ">
        <title>Extensive microbial diversity within the chicken gut microbiome revealed by metagenomics and culture.</title>
        <authorList>
            <person name="Gilroy R."/>
            <person name="Ravi A."/>
            <person name="Getino M."/>
            <person name="Pursley I."/>
            <person name="Horton D.L."/>
            <person name="Alikhan N.F."/>
            <person name="Baker D."/>
            <person name="Gharbi K."/>
            <person name="Hall N."/>
            <person name="Watson M."/>
            <person name="Adriaenssens E.M."/>
            <person name="Foster-Nyarko E."/>
            <person name="Jarju S."/>
            <person name="Secka A."/>
            <person name="Antonio M."/>
            <person name="Oren A."/>
            <person name="Chaudhuri R.R."/>
            <person name="La Ragione R."/>
            <person name="Hildebrand F."/>
            <person name="Pallen M.J."/>
        </authorList>
    </citation>
    <scope>NUCLEOTIDE SEQUENCE</scope>
    <source>
        <strain evidence="1">CHK178-757</strain>
    </source>
</reference>
<dbReference type="AlphaFoldDB" id="A0A9D1JST5"/>
<accession>A0A9D1JST5</accession>
<dbReference type="PIRSF" id="PIRSF018637">
    <property type="entry name" value="TrmK"/>
    <property type="match status" value="1"/>
</dbReference>
<organism evidence="1 2">
    <name type="scientific">Candidatus Scybalocola faecigallinarum</name>
    <dbReference type="NCBI Taxonomy" id="2840941"/>
    <lineage>
        <taxon>Bacteria</taxon>
        <taxon>Bacillati</taxon>
        <taxon>Bacillota</taxon>
        <taxon>Clostridia</taxon>
        <taxon>Lachnospirales</taxon>
        <taxon>Lachnospiraceae</taxon>
        <taxon>Lachnospiraceae incertae sedis</taxon>
        <taxon>Candidatus Scybalocola (ex Gilroy et al. 2021)</taxon>
    </lineage>
</organism>
<dbReference type="InterPro" id="IPR029063">
    <property type="entry name" value="SAM-dependent_MTases_sf"/>
</dbReference>
<dbReference type="Gene3D" id="3.40.50.150">
    <property type="entry name" value="Vaccinia Virus protein VP39"/>
    <property type="match status" value="1"/>
</dbReference>
<gene>
    <name evidence="1" type="ORF">IAB46_14120</name>
</gene>
<sequence length="254" mass="28537">MIVLSKRLQAVASMVTPGKRPADVGCDHGYVPIYLVQSGIAQTVLAMDVNEGPLSRARENIEKYGLSGQIKTRLSDGLKNYQRAEANSLIIAGMGGLLIRDILEDAGHRGILEDFDEMILSPHSDGDVVRRALDFWGYTIDREIMLTDGGKYYTVIHSVKAEKAVLARERCPAAGPEDEADYREQDDMYGGYLIRRKDPVLYQYLTQQLNDRMERYDRIRNLDTPGAKAHLPALEAELGRLKSVLKRFEDGHKE</sequence>
<dbReference type="InterPro" id="IPR006901">
    <property type="entry name" value="TrmK"/>
</dbReference>
<dbReference type="SUPFAM" id="SSF53335">
    <property type="entry name" value="S-adenosyl-L-methionine-dependent methyltransferases"/>
    <property type="match status" value="1"/>
</dbReference>
<dbReference type="Proteomes" id="UP000823927">
    <property type="component" value="Unassembled WGS sequence"/>
</dbReference>
<dbReference type="GO" id="GO:0160105">
    <property type="term" value="F:tRNA (adenine(22)-N1)-methyltransferase activity"/>
    <property type="evidence" value="ECO:0007669"/>
    <property type="project" value="InterPro"/>
</dbReference>
<keyword evidence="1" id="KW-0489">Methyltransferase</keyword>
<reference evidence="1" key="1">
    <citation type="submission" date="2020-10" db="EMBL/GenBank/DDBJ databases">
        <authorList>
            <person name="Gilroy R."/>
        </authorList>
    </citation>
    <scope>NUCLEOTIDE SEQUENCE</scope>
    <source>
        <strain evidence="1">CHK178-757</strain>
    </source>
</reference>